<sequence>MGSCLSTNKTVKEDIFDIKLPKSIITHILSFLPTKDAVRTSILSKSWEHRWTSLTKLSLHDHYDSSSTPKCTSFRRTCNSDKQFQRIQNFVRFVTKALVVTDGLSMQTFSLFLYSEYEASILDTLFKNWNCLLVQFPCVFMSIEESELLTHSNSLDNVLGFRVDNVPAKVICFENLKHLKLCGIHFKATSPESSRYINLRFPLLTKLEAKNCGWFVDAYRVFVIAPQVQSISIENYVDLPFRHSRSYVYFTSSSDLKEFNYYGYGIPQHILMTSPCHASTKIILHERASYATHLLDSHVSLLLGQFSHAKSIKFEGIPKFEEELLSSAVVPGSLASLHVVKFEEVNGDNHEIFLAKFFVKNVMILEKMCFSLASQIPDKDEVMEEFKEKLSSFHNFNPHVVEFSYA</sequence>
<dbReference type="AlphaFoldDB" id="G7K538"/>
<keyword evidence="4" id="KW-1185">Reference proteome</keyword>
<dbReference type="PaxDb" id="3880-AES93757"/>
<protein>
    <submittedName>
        <fullName evidence="2">F-box/RNI superfamily protein</fullName>
    </submittedName>
</protein>
<evidence type="ECO:0000313" key="4">
    <source>
        <dbReference type="Proteomes" id="UP000002051"/>
    </source>
</evidence>
<evidence type="ECO:0000259" key="1">
    <source>
        <dbReference type="Pfam" id="PF00646"/>
    </source>
</evidence>
<feature type="domain" description="F-box" evidence="1">
    <location>
        <begin position="19"/>
        <end position="55"/>
    </location>
</feature>
<organism evidence="2 4">
    <name type="scientific">Medicago truncatula</name>
    <name type="common">Barrel medic</name>
    <name type="synonym">Medicago tribuloides</name>
    <dbReference type="NCBI Taxonomy" id="3880"/>
    <lineage>
        <taxon>Eukaryota</taxon>
        <taxon>Viridiplantae</taxon>
        <taxon>Streptophyta</taxon>
        <taxon>Embryophyta</taxon>
        <taxon>Tracheophyta</taxon>
        <taxon>Spermatophyta</taxon>
        <taxon>Magnoliopsida</taxon>
        <taxon>eudicotyledons</taxon>
        <taxon>Gunneridae</taxon>
        <taxon>Pentapetalae</taxon>
        <taxon>rosids</taxon>
        <taxon>fabids</taxon>
        <taxon>Fabales</taxon>
        <taxon>Fabaceae</taxon>
        <taxon>Papilionoideae</taxon>
        <taxon>50 kb inversion clade</taxon>
        <taxon>NPAAA clade</taxon>
        <taxon>Hologalegina</taxon>
        <taxon>IRL clade</taxon>
        <taxon>Trifolieae</taxon>
        <taxon>Medicago</taxon>
    </lineage>
</organism>
<reference evidence="2 4" key="2">
    <citation type="journal article" date="2014" name="BMC Genomics">
        <title>An improved genome release (version Mt4.0) for the model legume Medicago truncatula.</title>
        <authorList>
            <person name="Tang H."/>
            <person name="Krishnakumar V."/>
            <person name="Bidwell S."/>
            <person name="Rosen B."/>
            <person name="Chan A."/>
            <person name="Zhou S."/>
            <person name="Gentzbittel L."/>
            <person name="Childs K.L."/>
            <person name="Yandell M."/>
            <person name="Gundlach H."/>
            <person name="Mayer K.F."/>
            <person name="Schwartz D.C."/>
            <person name="Town C.D."/>
        </authorList>
    </citation>
    <scope>GENOME REANNOTATION</scope>
    <source>
        <strain evidence="3 4">cv. Jemalong A17</strain>
    </source>
</reference>
<dbReference type="EMBL" id="CM001221">
    <property type="protein sequence ID" value="AES93757.1"/>
    <property type="molecule type" value="Genomic_DNA"/>
</dbReference>
<name>G7K538_MEDTR</name>
<dbReference type="InterPro" id="IPR053781">
    <property type="entry name" value="F-box_AtFBL13-like"/>
</dbReference>
<proteinExistence type="predicted"/>
<evidence type="ECO:0000313" key="2">
    <source>
        <dbReference type="EMBL" id="AES93757.1"/>
    </source>
</evidence>
<dbReference type="InterPro" id="IPR001810">
    <property type="entry name" value="F-box_dom"/>
</dbReference>
<dbReference type="HOGENOM" id="CLU_010721_14_0_1"/>
<accession>G7K538</accession>
<dbReference type="Pfam" id="PF00646">
    <property type="entry name" value="F-box"/>
    <property type="match status" value="1"/>
</dbReference>
<dbReference type="Proteomes" id="UP000002051">
    <property type="component" value="Chromosome 5"/>
</dbReference>
<dbReference type="InterPro" id="IPR036047">
    <property type="entry name" value="F-box-like_dom_sf"/>
</dbReference>
<dbReference type="SUPFAM" id="SSF81383">
    <property type="entry name" value="F-box domain"/>
    <property type="match status" value="1"/>
</dbReference>
<gene>
    <name evidence="2" type="ordered locus">MTR_5g007130</name>
</gene>
<dbReference type="PANTHER" id="PTHR32212">
    <property type="entry name" value="CYCLIN-LIKE F-BOX"/>
    <property type="match status" value="1"/>
</dbReference>
<dbReference type="PANTHER" id="PTHR32212:SF292">
    <property type="entry name" value="F-BOX_FBD_LRR PROTEIN"/>
    <property type="match status" value="1"/>
</dbReference>
<dbReference type="EnsemblPlants" id="AES93757">
    <property type="protein sequence ID" value="AES93757"/>
    <property type="gene ID" value="MTR_5g007130"/>
</dbReference>
<dbReference type="Gene3D" id="1.20.1280.50">
    <property type="match status" value="1"/>
</dbReference>
<reference evidence="2 4" key="1">
    <citation type="journal article" date="2011" name="Nature">
        <title>The Medicago genome provides insight into the evolution of rhizobial symbioses.</title>
        <authorList>
            <person name="Young N.D."/>
            <person name="Debelle F."/>
            <person name="Oldroyd G.E."/>
            <person name="Geurts R."/>
            <person name="Cannon S.B."/>
            <person name="Udvardi M.K."/>
            <person name="Benedito V.A."/>
            <person name="Mayer K.F."/>
            <person name="Gouzy J."/>
            <person name="Schoof H."/>
            <person name="Van de Peer Y."/>
            <person name="Proost S."/>
            <person name="Cook D.R."/>
            <person name="Meyers B.C."/>
            <person name="Spannagl M."/>
            <person name="Cheung F."/>
            <person name="De Mita S."/>
            <person name="Krishnakumar V."/>
            <person name="Gundlach H."/>
            <person name="Zhou S."/>
            <person name="Mudge J."/>
            <person name="Bharti A.K."/>
            <person name="Murray J.D."/>
            <person name="Naoumkina M.A."/>
            <person name="Rosen B."/>
            <person name="Silverstein K.A."/>
            <person name="Tang H."/>
            <person name="Rombauts S."/>
            <person name="Zhao P.X."/>
            <person name="Zhou P."/>
            <person name="Barbe V."/>
            <person name="Bardou P."/>
            <person name="Bechner M."/>
            <person name="Bellec A."/>
            <person name="Berger A."/>
            <person name="Berges H."/>
            <person name="Bidwell S."/>
            <person name="Bisseling T."/>
            <person name="Choisne N."/>
            <person name="Couloux A."/>
            <person name="Denny R."/>
            <person name="Deshpande S."/>
            <person name="Dai X."/>
            <person name="Doyle J.J."/>
            <person name="Dudez A.M."/>
            <person name="Farmer A.D."/>
            <person name="Fouteau S."/>
            <person name="Franken C."/>
            <person name="Gibelin C."/>
            <person name="Gish J."/>
            <person name="Goldstein S."/>
            <person name="Gonzalez A.J."/>
            <person name="Green P.J."/>
            <person name="Hallab A."/>
            <person name="Hartog M."/>
            <person name="Hua A."/>
            <person name="Humphray S.J."/>
            <person name="Jeong D.H."/>
            <person name="Jing Y."/>
            <person name="Jocker A."/>
            <person name="Kenton S.M."/>
            <person name="Kim D.J."/>
            <person name="Klee K."/>
            <person name="Lai H."/>
            <person name="Lang C."/>
            <person name="Lin S."/>
            <person name="Macmil S.L."/>
            <person name="Magdelenat G."/>
            <person name="Matthews L."/>
            <person name="McCorrison J."/>
            <person name="Monaghan E.L."/>
            <person name="Mun J.H."/>
            <person name="Najar F.Z."/>
            <person name="Nicholson C."/>
            <person name="Noirot C."/>
            <person name="O'Bleness M."/>
            <person name="Paule C.R."/>
            <person name="Poulain J."/>
            <person name="Prion F."/>
            <person name="Qin B."/>
            <person name="Qu C."/>
            <person name="Retzel E.F."/>
            <person name="Riddle C."/>
            <person name="Sallet E."/>
            <person name="Samain S."/>
            <person name="Samson N."/>
            <person name="Sanders I."/>
            <person name="Saurat O."/>
            <person name="Scarpelli C."/>
            <person name="Schiex T."/>
            <person name="Segurens B."/>
            <person name="Severin A.J."/>
            <person name="Sherrier D.J."/>
            <person name="Shi R."/>
            <person name="Sims S."/>
            <person name="Singer S.R."/>
            <person name="Sinharoy S."/>
            <person name="Sterck L."/>
            <person name="Viollet A."/>
            <person name="Wang B.B."/>
            <person name="Wang K."/>
            <person name="Wang M."/>
            <person name="Wang X."/>
            <person name="Warfsmann J."/>
            <person name="Weissenbach J."/>
            <person name="White D.D."/>
            <person name="White J.D."/>
            <person name="Wiley G.B."/>
            <person name="Wincker P."/>
            <person name="Xing Y."/>
            <person name="Yang L."/>
            <person name="Yao Z."/>
            <person name="Ying F."/>
            <person name="Zhai J."/>
            <person name="Zhou L."/>
            <person name="Zuber A."/>
            <person name="Denarie J."/>
            <person name="Dixon R.A."/>
            <person name="May G.D."/>
            <person name="Schwartz D.C."/>
            <person name="Rogers J."/>
            <person name="Quetier F."/>
            <person name="Town C.D."/>
            <person name="Roe B.A."/>
        </authorList>
    </citation>
    <scope>NUCLEOTIDE SEQUENCE [LARGE SCALE GENOMIC DNA]</scope>
    <source>
        <strain evidence="2">A17</strain>
        <strain evidence="3 4">cv. Jemalong A17</strain>
    </source>
</reference>
<dbReference type="CDD" id="cd22160">
    <property type="entry name" value="F-box_AtFBL13-like"/>
    <property type="match status" value="1"/>
</dbReference>
<evidence type="ECO:0000313" key="3">
    <source>
        <dbReference type="EnsemblPlants" id="AES93757"/>
    </source>
</evidence>
<reference evidence="3" key="3">
    <citation type="submission" date="2015-04" db="UniProtKB">
        <authorList>
            <consortium name="EnsemblPlants"/>
        </authorList>
    </citation>
    <scope>IDENTIFICATION</scope>
    <source>
        <strain evidence="3">cv. Jemalong A17</strain>
    </source>
</reference>